<dbReference type="AlphaFoldDB" id="A0AAE3ZRG8"/>
<organism evidence="6 7">
    <name type="scientific">Catenuloplanes niger</name>
    <dbReference type="NCBI Taxonomy" id="587534"/>
    <lineage>
        <taxon>Bacteria</taxon>
        <taxon>Bacillati</taxon>
        <taxon>Actinomycetota</taxon>
        <taxon>Actinomycetes</taxon>
        <taxon>Micromonosporales</taxon>
        <taxon>Micromonosporaceae</taxon>
        <taxon>Catenuloplanes</taxon>
    </lineage>
</organism>
<evidence type="ECO:0000256" key="3">
    <source>
        <dbReference type="ARBA" id="ARBA00022801"/>
    </source>
</evidence>
<dbReference type="InterPro" id="IPR020084">
    <property type="entry name" value="NUDIX_hydrolase_CS"/>
</dbReference>
<comment type="similarity">
    <text evidence="2 4">Belongs to the Nudix hydrolase family.</text>
</comment>
<dbReference type="Proteomes" id="UP001183629">
    <property type="component" value="Unassembled WGS sequence"/>
</dbReference>
<dbReference type="PANTHER" id="PTHR43046:SF14">
    <property type="entry name" value="MUTT_NUDIX FAMILY PROTEIN"/>
    <property type="match status" value="1"/>
</dbReference>
<feature type="domain" description="Nudix hydrolase" evidence="5">
    <location>
        <begin position="14"/>
        <end position="146"/>
    </location>
</feature>
<evidence type="ECO:0000256" key="2">
    <source>
        <dbReference type="ARBA" id="ARBA00005582"/>
    </source>
</evidence>
<dbReference type="Gene3D" id="3.90.79.10">
    <property type="entry name" value="Nucleoside Triphosphate Pyrophosphohydrolase"/>
    <property type="match status" value="1"/>
</dbReference>
<protein>
    <submittedName>
        <fullName evidence="6">8-oxo-dGTP pyrophosphatase MutT (NUDIX family)</fullName>
    </submittedName>
</protein>
<evidence type="ECO:0000256" key="4">
    <source>
        <dbReference type="RuleBase" id="RU003476"/>
    </source>
</evidence>
<reference evidence="6 7" key="1">
    <citation type="submission" date="2023-07" db="EMBL/GenBank/DDBJ databases">
        <title>Sequencing the genomes of 1000 actinobacteria strains.</title>
        <authorList>
            <person name="Klenk H.-P."/>
        </authorList>
    </citation>
    <scope>NUCLEOTIDE SEQUENCE [LARGE SCALE GENOMIC DNA]</scope>
    <source>
        <strain evidence="6 7">DSM 44711</strain>
    </source>
</reference>
<dbReference type="InterPro" id="IPR015797">
    <property type="entry name" value="NUDIX_hydrolase-like_dom_sf"/>
</dbReference>
<name>A0AAE3ZRG8_9ACTN</name>
<keyword evidence="7" id="KW-1185">Reference proteome</keyword>
<dbReference type="PANTHER" id="PTHR43046">
    <property type="entry name" value="GDP-MANNOSE MANNOSYL HYDROLASE"/>
    <property type="match status" value="1"/>
</dbReference>
<dbReference type="GO" id="GO:0016787">
    <property type="term" value="F:hydrolase activity"/>
    <property type="evidence" value="ECO:0007669"/>
    <property type="project" value="UniProtKB-KW"/>
</dbReference>
<keyword evidence="3 4" id="KW-0378">Hydrolase</keyword>
<accession>A0AAE3ZRG8</accession>
<gene>
    <name evidence="6" type="ORF">J2S44_003685</name>
</gene>
<evidence type="ECO:0000313" key="7">
    <source>
        <dbReference type="Proteomes" id="UP001183629"/>
    </source>
</evidence>
<dbReference type="PRINTS" id="PR00502">
    <property type="entry name" value="NUDIXFAMILY"/>
</dbReference>
<dbReference type="PROSITE" id="PS00893">
    <property type="entry name" value="NUDIX_BOX"/>
    <property type="match status" value="1"/>
</dbReference>
<proteinExistence type="inferred from homology"/>
<dbReference type="EMBL" id="JAVDYC010000001">
    <property type="protein sequence ID" value="MDR7323435.1"/>
    <property type="molecule type" value="Genomic_DNA"/>
</dbReference>
<dbReference type="InterPro" id="IPR000086">
    <property type="entry name" value="NUDIX_hydrolase_dom"/>
</dbReference>
<evidence type="ECO:0000313" key="6">
    <source>
        <dbReference type="EMBL" id="MDR7323435.1"/>
    </source>
</evidence>
<comment type="cofactor">
    <cofactor evidence="1">
        <name>Mg(2+)</name>
        <dbReference type="ChEBI" id="CHEBI:18420"/>
    </cofactor>
</comment>
<dbReference type="SUPFAM" id="SSF55811">
    <property type="entry name" value="Nudix"/>
    <property type="match status" value="1"/>
</dbReference>
<dbReference type="RefSeq" id="WP_310415310.1">
    <property type="nucleotide sequence ID" value="NZ_JAVDYC010000001.1"/>
</dbReference>
<comment type="caution">
    <text evidence="6">The sequence shown here is derived from an EMBL/GenBank/DDBJ whole genome shotgun (WGS) entry which is preliminary data.</text>
</comment>
<dbReference type="Pfam" id="PF00293">
    <property type="entry name" value="NUDIX"/>
    <property type="match status" value="1"/>
</dbReference>
<evidence type="ECO:0000259" key="5">
    <source>
        <dbReference type="PROSITE" id="PS51462"/>
    </source>
</evidence>
<dbReference type="InterPro" id="IPR020476">
    <property type="entry name" value="Nudix_hydrolase"/>
</dbReference>
<evidence type="ECO:0000256" key="1">
    <source>
        <dbReference type="ARBA" id="ARBA00001946"/>
    </source>
</evidence>
<dbReference type="PROSITE" id="PS51462">
    <property type="entry name" value="NUDIX"/>
    <property type="match status" value="1"/>
</dbReference>
<sequence>MTAPPEPSGRTPADPLLCAGALIVDDDGRIFVQRRSADRRLFPDTWDIVGGHVEAGESVDEALHREVREETGWILSHVLGTVGEHTWKGDDGLYRLETDYLCRVDGDLTRPRLEAGKHTDFAWVTEAELDLLDENRPDDDTIRRIVADGFAMLRVFGF</sequence>